<accession>A0AAN8VAU3</accession>
<protein>
    <submittedName>
        <fullName evidence="2">Uncharacterized protein</fullName>
    </submittedName>
</protein>
<gene>
    <name evidence="2" type="ORF">RJ641_003346</name>
</gene>
<dbReference type="EMBL" id="JBAMMX010000011">
    <property type="protein sequence ID" value="KAK6931553.1"/>
    <property type="molecule type" value="Genomic_DNA"/>
</dbReference>
<feature type="transmembrane region" description="Helical" evidence="1">
    <location>
        <begin position="44"/>
        <end position="77"/>
    </location>
</feature>
<organism evidence="2 3">
    <name type="scientific">Dillenia turbinata</name>
    <dbReference type="NCBI Taxonomy" id="194707"/>
    <lineage>
        <taxon>Eukaryota</taxon>
        <taxon>Viridiplantae</taxon>
        <taxon>Streptophyta</taxon>
        <taxon>Embryophyta</taxon>
        <taxon>Tracheophyta</taxon>
        <taxon>Spermatophyta</taxon>
        <taxon>Magnoliopsida</taxon>
        <taxon>eudicotyledons</taxon>
        <taxon>Gunneridae</taxon>
        <taxon>Pentapetalae</taxon>
        <taxon>Dilleniales</taxon>
        <taxon>Dilleniaceae</taxon>
        <taxon>Dillenia</taxon>
    </lineage>
</organism>
<keyword evidence="1" id="KW-0812">Transmembrane</keyword>
<evidence type="ECO:0000313" key="2">
    <source>
        <dbReference type="EMBL" id="KAK6931553.1"/>
    </source>
</evidence>
<reference evidence="2 3" key="1">
    <citation type="submission" date="2023-12" db="EMBL/GenBank/DDBJ databases">
        <title>A high-quality genome assembly for Dillenia turbinata (Dilleniales).</title>
        <authorList>
            <person name="Chanderbali A."/>
        </authorList>
    </citation>
    <scope>NUCLEOTIDE SEQUENCE [LARGE SCALE GENOMIC DNA]</scope>
    <source>
        <strain evidence="2">LSX21</strain>
        <tissue evidence="2">Leaf</tissue>
    </source>
</reference>
<keyword evidence="1" id="KW-0472">Membrane</keyword>
<dbReference type="PANTHER" id="PTHR33133:SF24">
    <property type="entry name" value="OS01G0800300 PROTEIN"/>
    <property type="match status" value="1"/>
</dbReference>
<evidence type="ECO:0000256" key="1">
    <source>
        <dbReference type="SAM" id="Phobius"/>
    </source>
</evidence>
<proteinExistence type="predicted"/>
<keyword evidence="3" id="KW-1185">Reference proteome</keyword>
<dbReference type="AlphaFoldDB" id="A0AAN8VAU3"/>
<dbReference type="Proteomes" id="UP001370490">
    <property type="component" value="Unassembled WGS sequence"/>
</dbReference>
<evidence type="ECO:0000313" key="3">
    <source>
        <dbReference type="Proteomes" id="UP001370490"/>
    </source>
</evidence>
<sequence length="138" mass="15374">MLMFHTSIQKAFRYFPLCKSFLIGSLVLLSLVLLLVPLDLQNPFLFFLSLIIILTPYFGVHVYITAVWHLASVVSVLEPVYGFAAMKKTWELLKGRRCMACDLVFLYLSICGAINGTFASVVVHGGDDFGVLVRIVIG</sequence>
<name>A0AAN8VAU3_9MAGN</name>
<dbReference type="PANTHER" id="PTHR33133">
    <property type="entry name" value="OS08G0107100 PROTEIN-RELATED"/>
    <property type="match status" value="1"/>
</dbReference>
<feature type="transmembrane region" description="Helical" evidence="1">
    <location>
        <begin position="98"/>
        <end position="123"/>
    </location>
</feature>
<feature type="transmembrane region" description="Helical" evidence="1">
    <location>
        <begin position="21"/>
        <end position="38"/>
    </location>
</feature>
<comment type="caution">
    <text evidence="2">The sequence shown here is derived from an EMBL/GenBank/DDBJ whole genome shotgun (WGS) entry which is preliminary data.</text>
</comment>
<keyword evidence="1" id="KW-1133">Transmembrane helix</keyword>